<dbReference type="InterPro" id="IPR029030">
    <property type="entry name" value="Caspase-like_dom_sf"/>
</dbReference>
<dbReference type="GO" id="GO:0006508">
    <property type="term" value="P:proteolysis"/>
    <property type="evidence" value="ECO:0007669"/>
    <property type="project" value="TreeGrafter"/>
</dbReference>
<organism evidence="2 3">
    <name type="scientific">Chamaesiphon polymorphus CCALA 037</name>
    <dbReference type="NCBI Taxonomy" id="2107692"/>
    <lineage>
        <taxon>Bacteria</taxon>
        <taxon>Bacillati</taxon>
        <taxon>Cyanobacteriota</taxon>
        <taxon>Cyanophyceae</taxon>
        <taxon>Gomontiellales</taxon>
        <taxon>Chamaesiphonaceae</taxon>
        <taxon>Chamaesiphon</taxon>
    </lineage>
</organism>
<dbReference type="EMBL" id="PVWO01000029">
    <property type="protein sequence ID" value="PSB58615.1"/>
    <property type="molecule type" value="Genomic_DNA"/>
</dbReference>
<dbReference type="AlphaFoldDB" id="A0A2T1GLG5"/>
<dbReference type="Gene3D" id="3.40.50.1460">
    <property type="match status" value="1"/>
</dbReference>
<reference evidence="2 3" key="1">
    <citation type="submission" date="2018-03" db="EMBL/GenBank/DDBJ databases">
        <title>The ancient ancestry and fast evolution of plastids.</title>
        <authorList>
            <person name="Moore K.R."/>
            <person name="Magnabosco C."/>
            <person name="Momper L."/>
            <person name="Gold D.A."/>
            <person name="Bosak T."/>
            <person name="Fournier G.P."/>
        </authorList>
    </citation>
    <scope>NUCLEOTIDE SEQUENCE [LARGE SCALE GENOMIC DNA]</scope>
    <source>
        <strain evidence="2 3">CCALA 037</strain>
    </source>
</reference>
<name>A0A2T1GLG5_9CYAN</name>
<evidence type="ECO:0000313" key="2">
    <source>
        <dbReference type="EMBL" id="PSB58615.1"/>
    </source>
</evidence>
<keyword evidence="3" id="KW-1185">Reference proteome</keyword>
<dbReference type="PANTHER" id="PTHR48104">
    <property type="entry name" value="METACASPASE-4"/>
    <property type="match status" value="1"/>
</dbReference>
<dbReference type="GO" id="GO:0005737">
    <property type="term" value="C:cytoplasm"/>
    <property type="evidence" value="ECO:0007669"/>
    <property type="project" value="TreeGrafter"/>
</dbReference>
<evidence type="ECO:0000313" key="3">
    <source>
        <dbReference type="Proteomes" id="UP000238937"/>
    </source>
</evidence>
<comment type="caution">
    <text evidence="2">The sequence shown here is derived from an EMBL/GenBank/DDBJ whole genome shotgun (WGS) entry which is preliminary data.</text>
</comment>
<sequence>MANQTCISIGINRYQFLPTLSYGVADAVAIEQFFIDAAGWDSQQCLLLTDTSAQSGTKSTYPNRENINRWLKQWSWDKLHHGDLLWFFFSGCGVSFGDEDYLIPIDGKTDDLANTCISIRQLYQQFRDIGVNALVFLDANHAQHLSVGGGIGQATAQLAQEYQIPTFLSCQSHEFSHEDAGLGHGLFTTALLETLNYHPDLNLETIDTYLTTRLAELSEHHWKPLQTPMAIIPNGVSSYRPVFSTTTQSSISATIPEVVYTPPVPAALDRDDSYAPYTPPTPMVTLVSPATIGTGAIVKREDSSPKAKEVPHWAKISLLLTLLVGAGGGIYAFNQSTAGDREPQLVTSVAGNGNGSQTPTAGSGSNDLSQARLFVKPGDATSRYQAILAARKIPPTTPAAAAEIQQSIEQWSQEIYQIAKGYADKQYWQLAIDTAKMVPKDATNYSTTQAAMSEWRSKLPG</sequence>
<dbReference type="Proteomes" id="UP000238937">
    <property type="component" value="Unassembled WGS sequence"/>
</dbReference>
<accession>A0A2T1GLG5</accession>
<protein>
    <recommendedName>
        <fullName evidence="4">Peptidase C14</fullName>
    </recommendedName>
</protein>
<gene>
    <name evidence="2" type="ORF">C7B77_04095</name>
</gene>
<proteinExistence type="predicted"/>
<dbReference type="RefSeq" id="WP_106300589.1">
    <property type="nucleotide sequence ID" value="NZ_PVWO01000029.1"/>
</dbReference>
<dbReference type="GO" id="GO:0004197">
    <property type="term" value="F:cysteine-type endopeptidase activity"/>
    <property type="evidence" value="ECO:0007669"/>
    <property type="project" value="TreeGrafter"/>
</dbReference>
<evidence type="ECO:0008006" key="4">
    <source>
        <dbReference type="Google" id="ProtNLM"/>
    </source>
</evidence>
<dbReference type="OrthoDB" id="581349at2"/>
<evidence type="ECO:0000256" key="1">
    <source>
        <dbReference type="SAM" id="MobiDB-lite"/>
    </source>
</evidence>
<dbReference type="PANTHER" id="PTHR48104:SF30">
    <property type="entry name" value="METACASPASE-1"/>
    <property type="match status" value="1"/>
</dbReference>
<dbReference type="SUPFAM" id="SSF52129">
    <property type="entry name" value="Caspase-like"/>
    <property type="match status" value="1"/>
</dbReference>
<feature type="region of interest" description="Disordered" evidence="1">
    <location>
        <begin position="348"/>
        <end position="368"/>
    </location>
</feature>
<dbReference type="InterPro" id="IPR050452">
    <property type="entry name" value="Metacaspase"/>
</dbReference>